<evidence type="ECO:0000256" key="12">
    <source>
        <dbReference type="ARBA" id="ARBA00049396"/>
    </source>
</evidence>
<evidence type="ECO:0000256" key="2">
    <source>
        <dbReference type="ARBA" id="ARBA00022490"/>
    </source>
</evidence>
<feature type="binding site" evidence="13">
    <location>
        <begin position="126"/>
        <end position="129"/>
    </location>
    <ligand>
        <name>NAD(+)</name>
        <dbReference type="ChEBI" id="CHEBI:57540"/>
    </ligand>
</feature>
<feature type="domain" description="Dihydrodipicolinate reductase C-terminal" evidence="15">
    <location>
        <begin position="133"/>
        <end position="263"/>
    </location>
</feature>
<comment type="caution">
    <text evidence="13">Was originally thought to be a dihydrodipicolinate reductase (DHDPR), catalyzing the conversion of dihydrodipicolinate to tetrahydrodipicolinate. However, it was shown in E.coli that the substrate of the enzymatic reaction is not dihydrodipicolinate (DHDP) but in fact (2S,4S)-4-hydroxy-2,3,4,5-tetrahydrodipicolinic acid (HTPA), the product released by the DapA-catalyzed reaction.</text>
</comment>
<proteinExistence type="inferred from homology"/>
<comment type="subunit">
    <text evidence="13">Homotetramer.</text>
</comment>
<dbReference type="SUPFAM" id="SSF51735">
    <property type="entry name" value="NAD(P)-binding Rossmann-fold domains"/>
    <property type="match status" value="1"/>
</dbReference>
<protein>
    <recommendedName>
        <fullName evidence="10 13">4-hydroxy-tetrahydrodipicolinate reductase</fullName>
        <shortName evidence="13">HTPA reductase</shortName>
        <ecNumber evidence="10 13">1.17.1.8</ecNumber>
    </recommendedName>
</protein>
<dbReference type="KEGG" id="halt:IM660_07635"/>
<evidence type="ECO:0000256" key="6">
    <source>
        <dbReference type="ARBA" id="ARBA00023002"/>
    </source>
</evidence>
<feature type="binding site" evidence="13">
    <location>
        <begin position="31"/>
        <end position="36"/>
    </location>
    <ligand>
        <name>NAD(+)</name>
        <dbReference type="ChEBI" id="CHEBI:57540"/>
    </ligand>
</feature>
<evidence type="ECO:0000256" key="11">
    <source>
        <dbReference type="ARBA" id="ARBA00049080"/>
    </source>
</evidence>
<keyword evidence="17" id="KW-1185">Reference proteome</keyword>
<evidence type="ECO:0000256" key="10">
    <source>
        <dbReference type="ARBA" id="ARBA00038983"/>
    </source>
</evidence>
<dbReference type="Gene3D" id="3.30.360.10">
    <property type="entry name" value="Dihydrodipicolinate Reductase, domain 2"/>
    <property type="match status" value="1"/>
</dbReference>
<evidence type="ECO:0000256" key="5">
    <source>
        <dbReference type="ARBA" id="ARBA00022915"/>
    </source>
</evidence>
<dbReference type="AlphaFoldDB" id="A0A7M1SWZ3"/>
<organism evidence="16 17">
    <name type="scientific">Ruania alkalisoli</name>
    <dbReference type="NCBI Taxonomy" id="2779775"/>
    <lineage>
        <taxon>Bacteria</taxon>
        <taxon>Bacillati</taxon>
        <taxon>Actinomycetota</taxon>
        <taxon>Actinomycetes</taxon>
        <taxon>Micrococcales</taxon>
        <taxon>Ruaniaceae</taxon>
        <taxon>Ruania</taxon>
    </lineage>
</organism>
<dbReference type="InterPro" id="IPR022664">
    <property type="entry name" value="DapB_N_CS"/>
</dbReference>
<dbReference type="InterPro" id="IPR022663">
    <property type="entry name" value="DapB_C"/>
</dbReference>
<dbReference type="PANTHER" id="PTHR20836">
    <property type="entry name" value="DIHYDRODIPICOLINATE REDUCTASE"/>
    <property type="match status" value="1"/>
</dbReference>
<dbReference type="CDD" id="cd02274">
    <property type="entry name" value="DHDPR_N"/>
    <property type="match status" value="1"/>
</dbReference>
<keyword evidence="6 13" id="KW-0560">Oxidoreductase</keyword>
<reference evidence="16 17" key="1">
    <citation type="submission" date="2020-10" db="EMBL/GenBank/DDBJ databases">
        <title>Haloactinobacterium sp. RN3S43, a bacterium isolated from saline soil.</title>
        <authorList>
            <person name="Sun J.-Q."/>
        </authorList>
    </citation>
    <scope>NUCLEOTIDE SEQUENCE [LARGE SCALE GENOMIC DNA]</scope>
    <source>
        <strain evidence="16 17">RN3S43</strain>
    </source>
</reference>
<evidence type="ECO:0000256" key="3">
    <source>
        <dbReference type="ARBA" id="ARBA00022605"/>
    </source>
</evidence>
<comment type="catalytic activity">
    <reaction evidence="12 13">
        <text>(S)-2,3,4,5-tetrahydrodipicolinate + NAD(+) + H2O = (2S,4S)-4-hydroxy-2,3,4,5-tetrahydrodipicolinate + NADH + H(+)</text>
        <dbReference type="Rhea" id="RHEA:35323"/>
        <dbReference type="ChEBI" id="CHEBI:15377"/>
        <dbReference type="ChEBI" id="CHEBI:15378"/>
        <dbReference type="ChEBI" id="CHEBI:16845"/>
        <dbReference type="ChEBI" id="CHEBI:57540"/>
        <dbReference type="ChEBI" id="CHEBI:57945"/>
        <dbReference type="ChEBI" id="CHEBI:67139"/>
        <dbReference type="EC" id="1.17.1.8"/>
    </reaction>
</comment>
<keyword evidence="5 13" id="KW-0220">Diaminopimelate biosynthesis</keyword>
<dbReference type="InterPro" id="IPR023940">
    <property type="entry name" value="DHDPR_bac"/>
</dbReference>
<dbReference type="Gene3D" id="3.40.50.720">
    <property type="entry name" value="NAD(P)-binding Rossmann-like Domain"/>
    <property type="match status" value="1"/>
</dbReference>
<dbReference type="EMBL" id="CP063169">
    <property type="protein sequence ID" value="QOR72100.1"/>
    <property type="molecule type" value="Genomic_DNA"/>
</dbReference>
<feature type="domain" description="Dihydrodipicolinate reductase N-terminal" evidence="14">
    <location>
        <begin position="26"/>
        <end position="129"/>
    </location>
</feature>
<dbReference type="SUPFAM" id="SSF55347">
    <property type="entry name" value="Glyceraldehyde-3-phosphate dehydrogenase-like, C-terminal domain"/>
    <property type="match status" value="1"/>
</dbReference>
<evidence type="ECO:0000259" key="15">
    <source>
        <dbReference type="Pfam" id="PF05173"/>
    </source>
</evidence>
<keyword evidence="7 13" id="KW-0520">NAD</keyword>
<dbReference type="GO" id="GO:0050661">
    <property type="term" value="F:NADP binding"/>
    <property type="evidence" value="ECO:0007669"/>
    <property type="project" value="UniProtKB-UniRule"/>
</dbReference>
<dbReference type="EC" id="1.17.1.8" evidence="10 13"/>
<evidence type="ECO:0000256" key="7">
    <source>
        <dbReference type="ARBA" id="ARBA00023027"/>
    </source>
</evidence>
<feature type="binding site" evidence="13">
    <location>
        <begin position="98"/>
        <end position="100"/>
    </location>
    <ligand>
        <name>NAD(+)</name>
        <dbReference type="ChEBI" id="CHEBI:57540"/>
    </ligand>
</feature>
<dbReference type="GO" id="GO:0016726">
    <property type="term" value="F:oxidoreductase activity, acting on CH or CH2 groups, NAD or NADP as acceptor"/>
    <property type="evidence" value="ECO:0007669"/>
    <property type="project" value="UniProtKB-UniRule"/>
</dbReference>
<feature type="binding site" evidence="13">
    <location>
        <begin position="166"/>
        <end position="167"/>
    </location>
    <ligand>
        <name>(S)-2,3,4,5-tetrahydrodipicolinate</name>
        <dbReference type="ChEBI" id="CHEBI:16845"/>
    </ligand>
</feature>
<comment type="caution">
    <text evidence="13">Lacks conserved residue(s) required for the propagation of feature annotation.</text>
</comment>
<evidence type="ECO:0000259" key="14">
    <source>
        <dbReference type="Pfam" id="PF01113"/>
    </source>
</evidence>
<keyword evidence="3 13" id="KW-0028">Amino-acid biosynthesis</keyword>
<dbReference type="GO" id="GO:0019877">
    <property type="term" value="P:diaminopimelate biosynthetic process"/>
    <property type="evidence" value="ECO:0007669"/>
    <property type="project" value="UniProtKB-UniRule"/>
</dbReference>
<evidence type="ECO:0000256" key="8">
    <source>
        <dbReference type="ARBA" id="ARBA00023154"/>
    </source>
</evidence>
<feature type="active site" description="Proton donor" evidence="13">
    <location>
        <position position="160"/>
    </location>
</feature>
<gene>
    <name evidence="13" type="primary">dapB</name>
    <name evidence="16" type="ORF">IM660_07635</name>
</gene>
<dbReference type="UniPathway" id="UPA00034">
    <property type="reaction ID" value="UER00018"/>
</dbReference>
<feature type="active site" description="Proton donor/acceptor" evidence="13">
    <location>
        <position position="156"/>
    </location>
</feature>
<dbReference type="GO" id="GO:0005829">
    <property type="term" value="C:cytosol"/>
    <property type="evidence" value="ECO:0007669"/>
    <property type="project" value="TreeGrafter"/>
</dbReference>
<dbReference type="FunFam" id="3.30.360.10:FF:000009">
    <property type="entry name" value="4-hydroxy-tetrahydrodipicolinate reductase"/>
    <property type="match status" value="1"/>
</dbReference>
<comment type="similarity">
    <text evidence="1 13">Belongs to the DapB family.</text>
</comment>
<feature type="binding site" evidence="13">
    <location>
        <position position="157"/>
    </location>
    <ligand>
        <name>(S)-2,3,4,5-tetrahydrodipicolinate</name>
        <dbReference type="ChEBI" id="CHEBI:16845"/>
    </ligand>
</feature>
<sequence>MTGESRQDTRAESARDAVPAGGSPLRVAVLGAAGRMGSTVCEAVESAPDMSVIARLDVGDDIAALAGVADVAVDFTVPSATEANVHALIDAGVHPVVGTTGWDEPALDRVREHLERDGRGLGALIAPNFALSAVLAMQFAAQAARYFESVEIIELHHPNKVDAPSGTAVHTAQAVARAREGMPVAPDATQTCLDGARGARVQGIPVHAVRLQGLVAHEEILFGNPGEQLTIRTDSFERSSFMPGVLLAARTVGSRPGLAVGLDAYLELGR</sequence>
<evidence type="ECO:0000256" key="9">
    <source>
        <dbReference type="ARBA" id="ARBA00037922"/>
    </source>
</evidence>
<dbReference type="Pfam" id="PF01113">
    <property type="entry name" value="DapB_N"/>
    <property type="match status" value="1"/>
</dbReference>
<dbReference type="NCBIfam" id="TIGR00036">
    <property type="entry name" value="dapB"/>
    <property type="match status" value="1"/>
</dbReference>
<dbReference type="RefSeq" id="WP_193498744.1">
    <property type="nucleotide sequence ID" value="NZ_CP063169.1"/>
</dbReference>
<accession>A0A7M1SWZ3</accession>
<evidence type="ECO:0000256" key="1">
    <source>
        <dbReference type="ARBA" id="ARBA00006642"/>
    </source>
</evidence>
<name>A0A7M1SWZ3_9MICO</name>
<dbReference type="InterPro" id="IPR036291">
    <property type="entry name" value="NAD(P)-bd_dom_sf"/>
</dbReference>
<dbReference type="GO" id="GO:0008839">
    <property type="term" value="F:4-hydroxy-tetrahydrodipicolinate reductase"/>
    <property type="evidence" value="ECO:0007669"/>
    <property type="project" value="UniProtKB-UniRule"/>
</dbReference>
<keyword evidence="8 13" id="KW-0457">Lysine biosynthesis</keyword>
<keyword evidence="4 13" id="KW-0521">NADP</keyword>
<evidence type="ECO:0000313" key="16">
    <source>
        <dbReference type="EMBL" id="QOR72100.1"/>
    </source>
</evidence>
<dbReference type="GO" id="GO:0051287">
    <property type="term" value="F:NAD binding"/>
    <property type="evidence" value="ECO:0007669"/>
    <property type="project" value="UniProtKB-UniRule"/>
</dbReference>
<keyword evidence="2 13" id="KW-0963">Cytoplasm</keyword>
<comment type="subcellular location">
    <subcellularLocation>
        <location evidence="13">Cytoplasm</location>
    </subcellularLocation>
</comment>
<dbReference type="PIRSF" id="PIRSF000161">
    <property type="entry name" value="DHPR"/>
    <property type="match status" value="1"/>
</dbReference>
<evidence type="ECO:0000313" key="17">
    <source>
        <dbReference type="Proteomes" id="UP000593758"/>
    </source>
</evidence>
<comment type="function">
    <text evidence="13">Catalyzes the conversion of 4-hydroxy-tetrahydrodipicolinate (HTPA) to tetrahydrodipicolinate.</text>
</comment>
<dbReference type="PANTHER" id="PTHR20836:SF0">
    <property type="entry name" value="4-HYDROXY-TETRAHYDRODIPICOLINATE REDUCTASE 1, CHLOROPLASTIC-RELATED"/>
    <property type="match status" value="1"/>
</dbReference>
<dbReference type="PROSITE" id="PS01298">
    <property type="entry name" value="DAPB"/>
    <property type="match status" value="1"/>
</dbReference>
<evidence type="ECO:0000256" key="4">
    <source>
        <dbReference type="ARBA" id="ARBA00022857"/>
    </source>
</evidence>
<dbReference type="Proteomes" id="UP000593758">
    <property type="component" value="Chromosome"/>
</dbReference>
<evidence type="ECO:0000256" key="13">
    <source>
        <dbReference type="HAMAP-Rule" id="MF_00102"/>
    </source>
</evidence>
<dbReference type="InterPro" id="IPR000846">
    <property type="entry name" value="DapB_N"/>
</dbReference>
<comment type="pathway">
    <text evidence="9 13">Amino-acid biosynthesis; L-lysine biosynthesis via DAP pathway; (S)-tetrahydrodipicolinate from L-aspartate: step 4/4.</text>
</comment>
<comment type="catalytic activity">
    <reaction evidence="11 13">
        <text>(S)-2,3,4,5-tetrahydrodipicolinate + NADP(+) + H2O = (2S,4S)-4-hydroxy-2,3,4,5-tetrahydrodipicolinate + NADPH + H(+)</text>
        <dbReference type="Rhea" id="RHEA:35331"/>
        <dbReference type="ChEBI" id="CHEBI:15377"/>
        <dbReference type="ChEBI" id="CHEBI:15378"/>
        <dbReference type="ChEBI" id="CHEBI:16845"/>
        <dbReference type="ChEBI" id="CHEBI:57783"/>
        <dbReference type="ChEBI" id="CHEBI:58349"/>
        <dbReference type="ChEBI" id="CHEBI:67139"/>
        <dbReference type="EC" id="1.17.1.8"/>
    </reaction>
</comment>
<dbReference type="Pfam" id="PF05173">
    <property type="entry name" value="DapB_C"/>
    <property type="match status" value="1"/>
</dbReference>
<dbReference type="GO" id="GO:0009089">
    <property type="term" value="P:lysine biosynthetic process via diaminopimelate"/>
    <property type="evidence" value="ECO:0007669"/>
    <property type="project" value="UniProtKB-UniRule"/>
</dbReference>
<dbReference type="HAMAP" id="MF_00102">
    <property type="entry name" value="DapB"/>
    <property type="match status" value="1"/>
</dbReference>